<evidence type="ECO:0000256" key="1">
    <source>
        <dbReference type="SAM" id="MobiDB-lite"/>
    </source>
</evidence>
<gene>
    <name evidence="2" type="ORF">ACFSCV_02645</name>
</gene>
<organism evidence="2 3">
    <name type="scientific">Methylopila henanensis</name>
    <dbReference type="NCBI Taxonomy" id="873516"/>
    <lineage>
        <taxon>Bacteria</taxon>
        <taxon>Pseudomonadati</taxon>
        <taxon>Pseudomonadota</taxon>
        <taxon>Alphaproteobacteria</taxon>
        <taxon>Hyphomicrobiales</taxon>
        <taxon>Methylopilaceae</taxon>
        <taxon>Methylopila</taxon>
    </lineage>
</organism>
<keyword evidence="3" id="KW-1185">Reference proteome</keyword>
<dbReference type="CDD" id="cd07067">
    <property type="entry name" value="HP_PGM_like"/>
    <property type="match status" value="1"/>
</dbReference>
<dbReference type="SMART" id="SM00855">
    <property type="entry name" value="PGAM"/>
    <property type="match status" value="1"/>
</dbReference>
<dbReference type="SUPFAM" id="SSF53254">
    <property type="entry name" value="Phosphoglycerate mutase-like"/>
    <property type="match status" value="1"/>
</dbReference>
<comment type="caution">
    <text evidence="2">The sequence shown here is derived from an EMBL/GenBank/DDBJ whole genome shotgun (WGS) entry which is preliminary data.</text>
</comment>
<reference evidence="3" key="1">
    <citation type="journal article" date="2019" name="Int. J. Syst. Evol. Microbiol.">
        <title>The Global Catalogue of Microorganisms (GCM) 10K type strain sequencing project: providing services to taxonomists for standard genome sequencing and annotation.</title>
        <authorList>
            <consortium name="The Broad Institute Genomics Platform"/>
            <consortium name="The Broad Institute Genome Sequencing Center for Infectious Disease"/>
            <person name="Wu L."/>
            <person name="Ma J."/>
        </authorList>
    </citation>
    <scope>NUCLEOTIDE SEQUENCE [LARGE SCALE GENOMIC DNA]</scope>
    <source>
        <strain evidence="3">KCTC 23707</strain>
    </source>
</reference>
<dbReference type="InterPro" id="IPR013078">
    <property type="entry name" value="His_Pase_superF_clade-1"/>
</dbReference>
<proteinExistence type="predicted"/>
<protein>
    <submittedName>
        <fullName evidence="2">SixA phosphatase family protein</fullName>
    </submittedName>
</protein>
<feature type="region of interest" description="Disordered" evidence="1">
    <location>
        <begin position="1"/>
        <end position="27"/>
    </location>
</feature>
<dbReference type="EMBL" id="JBHUER010000001">
    <property type="protein sequence ID" value="MFD1701894.1"/>
    <property type="molecule type" value="Genomic_DNA"/>
</dbReference>
<dbReference type="PANTHER" id="PTHR47623:SF1">
    <property type="entry name" value="OS09G0287300 PROTEIN"/>
    <property type="match status" value="1"/>
</dbReference>
<dbReference type="PANTHER" id="PTHR47623">
    <property type="entry name" value="OS09G0287300 PROTEIN"/>
    <property type="match status" value="1"/>
</dbReference>
<dbReference type="Gene3D" id="3.40.50.1240">
    <property type="entry name" value="Phosphoglycerate mutase-like"/>
    <property type="match status" value="1"/>
</dbReference>
<dbReference type="Proteomes" id="UP001597308">
    <property type="component" value="Unassembled WGS sequence"/>
</dbReference>
<name>A0ABW4K1A6_9HYPH</name>
<evidence type="ECO:0000313" key="2">
    <source>
        <dbReference type="EMBL" id="MFD1701894.1"/>
    </source>
</evidence>
<evidence type="ECO:0000313" key="3">
    <source>
        <dbReference type="Proteomes" id="UP001597308"/>
    </source>
</evidence>
<dbReference type="RefSeq" id="WP_378796713.1">
    <property type="nucleotide sequence ID" value="NZ_JBHUER010000001.1"/>
</dbReference>
<sequence length="238" mass="26075">MKEPVGLPGGESRWLRPQAFGSRGQQDARARRVRCLAAKALANVRRSPTSPSPRARRGRMFWRPMRRLILFRHAKSDWSSAVDDHDRGLAPRGRRAAGPMGAWLAGRGFRPDLVVCSTALRAARTWNLAKAAFTPAPATELTDEIYEAGDRALLEVVRRTPQEVQTLMLVGHNPGLADLTERLAGSGDPEARRALSVKFPTAAIAVLDVPFDSWDAVAPGSARLDRFVTPKILGLDVD</sequence>
<accession>A0ABW4K1A6</accession>
<dbReference type="InterPro" id="IPR029033">
    <property type="entry name" value="His_PPase_superfam"/>
</dbReference>
<dbReference type="Pfam" id="PF00300">
    <property type="entry name" value="His_Phos_1"/>
    <property type="match status" value="1"/>
</dbReference>